<dbReference type="PANTHER" id="PTHR15092:SF22">
    <property type="entry name" value="POLY(A)-SPECIFIC RIBONUCLEASE PNLDC1"/>
    <property type="match status" value="1"/>
</dbReference>
<reference evidence="5" key="2">
    <citation type="submission" date="2012-11" db="EMBL/GenBank/DDBJ databases">
        <authorList>
            <person name="Kuo A."/>
            <person name="Curtis B.A."/>
            <person name="Tanifuji G."/>
            <person name="Burki F."/>
            <person name="Gruber A."/>
            <person name="Irimia M."/>
            <person name="Maruyama S."/>
            <person name="Arias M.C."/>
            <person name="Ball S.G."/>
            <person name="Gile G.H."/>
            <person name="Hirakawa Y."/>
            <person name="Hopkins J.F."/>
            <person name="Rensing S.A."/>
            <person name="Schmutz J."/>
            <person name="Symeonidi A."/>
            <person name="Elias M."/>
            <person name="Eveleigh R.J."/>
            <person name="Herman E.K."/>
            <person name="Klute M.J."/>
            <person name="Nakayama T."/>
            <person name="Obornik M."/>
            <person name="Reyes-Prieto A."/>
            <person name="Armbrust E.V."/>
            <person name="Aves S.J."/>
            <person name="Beiko R.G."/>
            <person name="Coutinho P."/>
            <person name="Dacks J.B."/>
            <person name="Durnford D.G."/>
            <person name="Fast N.M."/>
            <person name="Green B.R."/>
            <person name="Grisdale C."/>
            <person name="Hempe F."/>
            <person name="Henrissat B."/>
            <person name="Hoppner M.P."/>
            <person name="Ishida K.-I."/>
            <person name="Kim E."/>
            <person name="Koreny L."/>
            <person name="Kroth P.G."/>
            <person name="Liu Y."/>
            <person name="Malik S.-B."/>
            <person name="Maier U.G."/>
            <person name="McRose D."/>
            <person name="Mock T."/>
            <person name="Neilson J.A."/>
            <person name="Onodera N.T."/>
            <person name="Poole A.M."/>
            <person name="Pritham E.J."/>
            <person name="Richards T.A."/>
            <person name="Rocap G."/>
            <person name="Roy S.W."/>
            <person name="Sarai C."/>
            <person name="Schaack S."/>
            <person name="Shirato S."/>
            <person name="Slamovits C.H."/>
            <person name="Spencer D.F."/>
            <person name="Suzuki S."/>
            <person name="Worden A.Z."/>
            <person name="Zauner S."/>
            <person name="Barry K."/>
            <person name="Bell C."/>
            <person name="Bharti A.K."/>
            <person name="Crow J.A."/>
            <person name="Grimwood J."/>
            <person name="Kramer R."/>
            <person name="Lindquist E."/>
            <person name="Lucas S."/>
            <person name="Salamov A."/>
            <person name="McFadden G.I."/>
            <person name="Lane C.E."/>
            <person name="Keeling P.J."/>
            <person name="Gray M.W."/>
            <person name="Grigoriev I.V."/>
            <person name="Archibald J.M."/>
        </authorList>
    </citation>
    <scope>NUCLEOTIDE SEQUENCE</scope>
    <source>
        <strain evidence="5">CCMP2712</strain>
    </source>
</reference>
<dbReference type="Proteomes" id="UP000011087">
    <property type="component" value="Unassembled WGS sequence"/>
</dbReference>
<dbReference type="EMBL" id="JH992974">
    <property type="protein sequence ID" value="EKX51759.1"/>
    <property type="molecule type" value="Genomic_DNA"/>
</dbReference>
<dbReference type="eggNOG" id="KOG1990">
    <property type="taxonomic scope" value="Eukaryota"/>
</dbReference>
<protein>
    <submittedName>
        <fullName evidence="3 4">Uncharacterized protein</fullName>
    </submittedName>
</protein>
<dbReference type="PaxDb" id="55529-EKX51759"/>
<dbReference type="OMA" id="HADEYMP"/>
<dbReference type="InterPro" id="IPR051181">
    <property type="entry name" value="CAF1_poly(A)_ribonucleases"/>
</dbReference>
<accession>L1JTX3</accession>
<reference evidence="4" key="3">
    <citation type="submission" date="2016-03" db="UniProtKB">
        <authorList>
            <consortium name="EnsemblProtists"/>
        </authorList>
    </citation>
    <scope>IDENTIFICATION</scope>
</reference>
<dbReference type="SUPFAM" id="SSF53098">
    <property type="entry name" value="Ribonuclease H-like"/>
    <property type="match status" value="1"/>
</dbReference>
<dbReference type="RefSeq" id="XP_005838739.1">
    <property type="nucleotide sequence ID" value="XM_005838682.1"/>
</dbReference>
<dbReference type="STRING" id="905079.L1JTX3"/>
<dbReference type="Gene3D" id="3.30.420.10">
    <property type="entry name" value="Ribonuclease H-like superfamily/Ribonuclease H"/>
    <property type="match status" value="1"/>
</dbReference>
<evidence type="ECO:0000313" key="3">
    <source>
        <dbReference type="EMBL" id="EKX51759.1"/>
    </source>
</evidence>
<keyword evidence="5" id="KW-1185">Reference proteome</keyword>
<organism evidence="3">
    <name type="scientific">Guillardia theta (strain CCMP2712)</name>
    <name type="common">Cryptophyte</name>
    <dbReference type="NCBI Taxonomy" id="905079"/>
    <lineage>
        <taxon>Eukaryota</taxon>
        <taxon>Cryptophyceae</taxon>
        <taxon>Pyrenomonadales</taxon>
        <taxon>Geminigeraceae</taxon>
        <taxon>Guillardia</taxon>
    </lineage>
</organism>
<dbReference type="Pfam" id="PF04857">
    <property type="entry name" value="CAF1"/>
    <property type="match status" value="1"/>
</dbReference>
<name>L1JTX3_GUITC</name>
<evidence type="ECO:0000256" key="1">
    <source>
        <dbReference type="ARBA" id="ARBA00008372"/>
    </source>
</evidence>
<dbReference type="PANTHER" id="PTHR15092">
    <property type="entry name" value="POLY A -SPECIFIC RIBONUCLEASE/TARGET OF EGR1, MEMBER 1"/>
    <property type="match status" value="1"/>
</dbReference>
<gene>
    <name evidence="3" type="ORF">GUITHDRAFT_102366</name>
</gene>
<comment type="similarity">
    <text evidence="1">Belongs to the CAF1 family.</text>
</comment>
<evidence type="ECO:0000313" key="4">
    <source>
        <dbReference type="EnsemblProtists" id="EKX51759"/>
    </source>
</evidence>
<dbReference type="InterPro" id="IPR036397">
    <property type="entry name" value="RNaseH_sf"/>
</dbReference>
<dbReference type="GO" id="GO:0003723">
    <property type="term" value="F:RNA binding"/>
    <property type="evidence" value="ECO:0007669"/>
    <property type="project" value="TreeGrafter"/>
</dbReference>
<feature type="region of interest" description="Disordered" evidence="2">
    <location>
        <begin position="606"/>
        <end position="654"/>
    </location>
</feature>
<dbReference type="GeneID" id="17308544"/>
<evidence type="ECO:0000313" key="5">
    <source>
        <dbReference type="Proteomes" id="UP000011087"/>
    </source>
</evidence>
<evidence type="ECO:0000256" key="2">
    <source>
        <dbReference type="SAM" id="MobiDB-lite"/>
    </source>
</evidence>
<proteinExistence type="inferred from homology"/>
<reference evidence="3 5" key="1">
    <citation type="journal article" date="2012" name="Nature">
        <title>Algal genomes reveal evolutionary mosaicism and the fate of nucleomorphs.</title>
        <authorList>
            <consortium name="DOE Joint Genome Institute"/>
            <person name="Curtis B.A."/>
            <person name="Tanifuji G."/>
            <person name="Burki F."/>
            <person name="Gruber A."/>
            <person name="Irimia M."/>
            <person name="Maruyama S."/>
            <person name="Arias M.C."/>
            <person name="Ball S.G."/>
            <person name="Gile G.H."/>
            <person name="Hirakawa Y."/>
            <person name="Hopkins J.F."/>
            <person name="Kuo A."/>
            <person name="Rensing S.A."/>
            <person name="Schmutz J."/>
            <person name="Symeonidi A."/>
            <person name="Elias M."/>
            <person name="Eveleigh R.J."/>
            <person name="Herman E.K."/>
            <person name="Klute M.J."/>
            <person name="Nakayama T."/>
            <person name="Obornik M."/>
            <person name="Reyes-Prieto A."/>
            <person name="Armbrust E.V."/>
            <person name="Aves S.J."/>
            <person name="Beiko R.G."/>
            <person name="Coutinho P."/>
            <person name="Dacks J.B."/>
            <person name="Durnford D.G."/>
            <person name="Fast N.M."/>
            <person name="Green B.R."/>
            <person name="Grisdale C.J."/>
            <person name="Hempel F."/>
            <person name="Henrissat B."/>
            <person name="Hoppner M.P."/>
            <person name="Ishida K."/>
            <person name="Kim E."/>
            <person name="Koreny L."/>
            <person name="Kroth P.G."/>
            <person name="Liu Y."/>
            <person name="Malik S.B."/>
            <person name="Maier U.G."/>
            <person name="McRose D."/>
            <person name="Mock T."/>
            <person name="Neilson J.A."/>
            <person name="Onodera N.T."/>
            <person name="Poole A.M."/>
            <person name="Pritham E.J."/>
            <person name="Richards T.A."/>
            <person name="Rocap G."/>
            <person name="Roy S.W."/>
            <person name="Sarai C."/>
            <person name="Schaack S."/>
            <person name="Shirato S."/>
            <person name="Slamovits C.H."/>
            <person name="Spencer D.F."/>
            <person name="Suzuki S."/>
            <person name="Worden A.Z."/>
            <person name="Zauner S."/>
            <person name="Barry K."/>
            <person name="Bell C."/>
            <person name="Bharti A.K."/>
            <person name="Crow J.A."/>
            <person name="Grimwood J."/>
            <person name="Kramer R."/>
            <person name="Lindquist E."/>
            <person name="Lucas S."/>
            <person name="Salamov A."/>
            <person name="McFadden G.I."/>
            <person name="Lane C.E."/>
            <person name="Keeling P.J."/>
            <person name="Gray M.W."/>
            <person name="Grigoriev I.V."/>
            <person name="Archibald J.M."/>
        </authorList>
    </citation>
    <scope>NUCLEOTIDE SEQUENCE</scope>
    <source>
        <strain evidence="3 5">CCMP2712</strain>
    </source>
</reference>
<dbReference type="OrthoDB" id="414075at2759"/>
<dbReference type="AlphaFoldDB" id="L1JTX3"/>
<dbReference type="KEGG" id="gtt:GUITHDRAFT_102366"/>
<dbReference type="EnsemblProtists" id="EKX51759">
    <property type="protein sequence ID" value="EKX51759"/>
    <property type="gene ID" value="GUITHDRAFT_102366"/>
</dbReference>
<dbReference type="HOGENOM" id="CLU_419482_0_0_1"/>
<sequence length="654" mass="74299">MAPTLSVRINSNAGLKSVDMDRTHHSRCSTELRGVDKISKPTYEASKWRLDQVHERRSMPKSSMLRRVGSLVIEACKSISKRVNPLTYLKSIPELSSTFGLWRPAKSKKSFIDRSMFPQVASQIESMLPSCEFYTLDLEMTSLQTYDEFQWMEDLEDRYMKMREVASSNSIISVGLCIFHKDEKNGGLIARPYTFFVFPSSRSSSSPRVTLDVNTIHEFHIGQCQLDFNRWFYDGIPYTDALGEVYVRYDVMRQFGVEKSEFRQSRPVAITREGDLVLLNRLMDGLDAWMNGVGEQAGNEEYMFPSANSFIRLALQQQVAMKYPKLVVMTRKEPCNPLVMRLVCSRGDESWRKRTTEKAHQILQSRLGFRHIFNVLSSSKKPMVVHNGLYDLMFLISHFECRLPNTLMEFKSIVHRSFPQVYDTKYLAHVAFKQEDAQLTNLLDLYRRSRNASTACRVSLHSDFKHYSSQKLHESGWDAFATGCIFGDMFRDVLSDGDKARNVLHVPRNFKSVCVDQAQDRLLDEDMTTLVVIGLPSESSIKNVCGWFAPSKVSLRRLDDTSYALLLKELSEADAMAIVNRPGHGDNLFRQGASVMTLREAYQLPLDGSRGSSARGEAGAEGNWRRQGRGNSKQGGVAHPLPEIKSETAASEGP</sequence>
<dbReference type="GO" id="GO:0000175">
    <property type="term" value="F:3'-5'-RNA exonuclease activity"/>
    <property type="evidence" value="ECO:0007669"/>
    <property type="project" value="TreeGrafter"/>
</dbReference>
<dbReference type="InterPro" id="IPR006941">
    <property type="entry name" value="RNase_CAF1"/>
</dbReference>
<feature type="compositionally biased region" description="Low complexity" evidence="2">
    <location>
        <begin position="608"/>
        <end position="622"/>
    </location>
</feature>
<dbReference type="InterPro" id="IPR012337">
    <property type="entry name" value="RNaseH-like_sf"/>
</dbReference>